<dbReference type="SMART" id="SM01174">
    <property type="entry name" value="DUF4205"/>
    <property type="match status" value="1"/>
</dbReference>
<accession>A0ABQ9GGE9</accession>
<protein>
    <recommendedName>
        <fullName evidence="2">Ubiquitin carboxyl-terminal hydrolase MINDY</fullName>
        <ecNumber evidence="2">3.4.19.12</ecNumber>
    </recommendedName>
</protein>
<dbReference type="EC" id="3.4.19.12" evidence="2"/>
<evidence type="ECO:0000313" key="5">
    <source>
        <dbReference type="EMBL" id="KAJ8871092.1"/>
    </source>
</evidence>
<dbReference type="InterPro" id="IPR025257">
    <property type="entry name" value="MINDY-3/4_CD"/>
</dbReference>
<dbReference type="PANTHER" id="PTHR12473:SF8">
    <property type="entry name" value="UBIQUITIN CARBOXYL-TERMINAL HYDROLASE MINDY-4-RELATED"/>
    <property type="match status" value="1"/>
</dbReference>
<feature type="domain" description="Deubiquitinating enzyme MINDY-3/4 conserved" evidence="4">
    <location>
        <begin position="128"/>
        <end position="470"/>
    </location>
</feature>
<dbReference type="PANTHER" id="PTHR12473">
    <property type="entry name" value="UBIQUITIN CARBOXYL-TERMINAL HYDROLASE MINDY-4-RELATED"/>
    <property type="match status" value="1"/>
</dbReference>
<dbReference type="Pfam" id="PF13898">
    <property type="entry name" value="MINDY-3_4_CD"/>
    <property type="match status" value="1"/>
</dbReference>
<keyword evidence="2" id="KW-0833">Ubl conjugation pathway</keyword>
<comment type="similarity">
    <text evidence="1 2">Belongs to the MINDY deubiquitinase family. FAM188 subfamily.</text>
</comment>
<name>A0ABQ9GGE9_9NEOP</name>
<sequence length="592" mass="65376">MEQLRNAMPGETGDSQENPPTSGIVRYYSLIRKPVSDSAGNRTRFTQEGAYKISVIGLCGAPRDGNLWSNACALRDLPSSYVRRVAARLCADARAWWVVERPGEVLHSMCHAVWYSGGRRGVLLQGLRQVVFGTPVTTPRSEWLRTGLVFREPDQDLAFGLKAARNGTRGLLSVVQAHILKHLLFQKDCPASPDMYVQSVGHGQQGEVGGGMCSVECACRLLKPSRSRQLEALWTSLSDILWRVGEKSCSKVCLPQDEPHVPHSHKYFQDGLTEKLHIFEFANYDDLLIFIKRYIFLFVEENGPGTLLLLYCAVLTRGCGKVKLDLGNDKCFLVTAAEEGSQCVVTLLLTGRATPYLHNGVVYVGDEDHYALPQFGVLARSEVGFLLWEEGNDGKMDESRQPGSRLKTPSMPVWVCCCLGHYGVLFNTNSELLRNYQAERRCAYQPPLSGRLPLLLTSTGGSSVFVNNTGNVVSKLIVSESLAVIFPLKSVSNGKWPGCCDRGLQLVTLVVCVPALVHGGRRRRVAVILHSEVGYSRLTSIPPKWLPGKRLCRSVDRVVGTAGAQQLERASPTEENRVRSTVVSLSGFRSWE</sequence>
<comment type="function">
    <text evidence="2">Hydrolase that can remove 'Lys-48'-linked conjugated ubiquitin from proteins.</text>
</comment>
<evidence type="ECO:0000313" key="6">
    <source>
        <dbReference type="Proteomes" id="UP001159363"/>
    </source>
</evidence>
<evidence type="ECO:0000259" key="4">
    <source>
        <dbReference type="SMART" id="SM01174"/>
    </source>
</evidence>
<comment type="catalytic activity">
    <reaction evidence="2">
        <text>Thiol-dependent hydrolysis of ester, thioester, amide, peptide and isopeptide bonds formed by the C-terminal Gly of ubiquitin (a 76-residue protein attached to proteins as an intracellular targeting signal).</text>
        <dbReference type="EC" id="3.4.19.12"/>
    </reaction>
</comment>
<reference evidence="5 6" key="1">
    <citation type="submission" date="2023-02" db="EMBL/GenBank/DDBJ databases">
        <title>LHISI_Scaffold_Assembly.</title>
        <authorList>
            <person name="Stuart O.P."/>
            <person name="Cleave R."/>
            <person name="Magrath M.J.L."/>
            <person name="Mikheyev A.S."/>
        </authorList>
    </citation>
    <scope>NUCLEOTIDE SEQUENCE [LARGE SCALE GENOMIC DNA]</scope>
    <source>
        <strain evidence="5">Daus_M_001</strain>
        <tissue evidence="5">Leg muscle</tissue>
    </source>
</reference>
<keyword evidence="2" id="KW-0645">Protease</keyword>
<keyword evidence="2" id="KW-0378">Hydrolase</keyword>
<dbReference type="Proteomes" id="UP001159363">
    <property type="component" value="Chromosome 11"/>
</dbReference>
<proteinExistence type="inferred from homology"/>
<gene>
    <name evidence="5" type="ORF">PR048_027396</name>
</gene>
<evidence type="ECO:0000256" key="3">
    <source>
        <dbReference type="SAM" id="MobiDB-lite"/>
    </source>
</evidence>
<dbReference type="EMBL" id="JARBHB010000012">
    <property type="protein sequence ID" value="KAJ8871092.1"/>
    <property type="molecule type" value="Genomic_DNA"/>
</dbReference>
<feature type="region of interest" description="Disordered" evidence="3">
    <location>
        <begin position="1"/>
        <end position="22"/>
    </location>
</feature>
<keyword evidence="2" id="KW-0788">Thiol protease</keyword>
<evidence type="ECO:0000256" key="1">
    <source>
        <dbReference type="ARBA" id="ARBA00011074"/>
    </source>
</evidence>
<comment type="caution">
    <text evidence="5">The sequence shown here is derived from an EMBL/GenBank/DDBJ whole genome shotgun (WGS) entry which is preliminary data.</text>
</comment>
<evidence type="ECO:0000256" key="2">
    <source>
        <dbReference type="RuleBase" id="RU367088"/>
    </source>
</evidence>
<organism evidence="5 6">
    <name type="scientific">Dryococelus australis</name>
    <dbReference type="NCBI Taxonomy" id="614101"/>
    <lineage>
        <taxon>Eukaryota</taxon>
        <taxon>Metazoa</taxon>
        <taxon>Ecdysozoa</taxon>
        <taxon>Arthropoda</taxon>
        <taxon>Hexapoda</taxon>
        <taxon>Insecta</taxon>
        <taxon>Pterygota</taxon>
        <taxon>Neoptera</taxon>
        <taxon>Polyneoptera</taxon>
        <taxon>Phasmatodea</taxon>
        <taxon>Verophasmatodea</taxon>
        <taxon>Anareolatae</taxon>
        <taxon>Phasmatidae</taxon>
        <taxon>Eurycanthinae</taxon>
        <taxon>Dryococelus</taxon>
    </lineage>
</organism>
<dbReference type="InterPro" id="IPR039785">
    <property type="entry name" value="MINY3/4"/>
</dbReference>
<keyword evidence="6" id="KW-1185">Reference proteome</keyword>